<evidence type="ECO:0000256" key="8">
    <source>
        <dbReference type="ARBA" id="ARBA00022989"/>
    </source>
</evidence>
<dbReference type="InterPro" id="IPR015919">
    <property type="entry name" value="Cadherin-like_sf"/>
</dbReference>
<evidence type="ECO:0000259" key="12">
    <source>
        <dbReference type="PROSITE" id="PS50268"/>
    </source>
</evidence>
<dbReference type="EMBL" id="KZ345242">
    <property type="protein sequence ID" value="PIO74642.1"/>
    <property type="molecule type" value="Genomic_DNA"/>
</dbReference>
<evidence type="ECO:0000313" key="14">
    <source>
        <dbReference type="Proteomes" id="UP000230423"/>
    </source>
</evidence>
<evidence type="ECO:0000256" key="5">
    <source>
        <dbReference type="ARBA" id="ARBA00022737"/>
    </source>
</evidence>
<name>A0A2G9UY40_TELCI</name>
<evidence type="ECO:0000256" key="3">
    <source>
        <dbReference type="ARBA" id="ARBA00022692"/>
    </source>
</evidence>
<evidence type="ECO:0000256" key="6">
    <source>
        <dbReference type="ARBA" id="ARBA00022837"/>
    </source>
</evidence>
<dbReference type="InterPro" id="IPR020894">
    <property type="entry name" value="Cadherin_CS"/>
</dbReference>
<evidence type="ECO:0000256" key="10">
    <source>
        <dbReference type="ARBA" id="ARBA00023180"/>
    </source>
</evidence>
<feature type="domain" description="Cadherin" evidence="12">
    <location>
        <begin position="8"/>
        <end position="93"/>
    </location>
</feature>
<dbReference type="Pfam" id="PF00028">
    <property type="entry name" value="Cadherin"/>
    <property type="match status" value="3"/>
</dbReference>
<dbReference type="SMART" id="SM00112">
    <property type="entry name" value="CA"/>
    <property type="match status" value="5"/>
</dbReference>
<keyword evidence="3" id="KW-0812">Transmembrane</keyword>
<evidence type="ECO:0000256" key="9">
    <source>
        <dbReference type="ARBA" id="ARBA00023136"/>
    </source>
</evidence>
<dbReference type="SUPFAM" id="SSF49313">
    <property type="entry name" value="Cadherin-like"/>
    <property type="match status" value="4"/>
</dbReference>
<keyword evidence="7" id="KW-0130">Cell adhesion</keyword>
<dbReference type="PANTHER" id="PTHR24025:SF23">
    <property type="entry name" value="NEURAL-CADHERIN"/>
    <property type="match status" value="1"/>
</dbReference>
<protein>
    <submittedName>
        <fullName evidence="13">Cadherin domain protein</fullName>
    </submittedName>
</protein>
<evidence type="ECO:0000313" key="13">
    <source>
        <dbReference type="EMBL" id="PIO74642.1"/>
    </source>
</evidence>
<dbReference type="AlphaFoldDB" id="A0A2G9UY40"/>
<feature type="domain" description="Cadherin" evidence="12">
    <location>
        <begin position="201"/>
        <end position="304"/>
    </location>
</feature>
<evidence type="ECO:0000256" key="11">
    <source>
        <dbReference type="PROSITE-ProRule" id="PRU00043"/>
    </source>
</evidence>
<keyword evidence="8" id="KW-1133">Transmembrane helix</keyword>
<dbReference type="PANTHER" id="PTHR24025">
    <property type="entry name" value="DESMOGLEIN FAMILY MEMBER"/>
    <property type="match status" value="1"/>
</dbReference>
<reference evidence="13 14" key="1">
    <citation type="submission" date="2015-09" db="EMBL/GenBank/DDBJ databases">
        <title>Draft genome of the parasitic nematode Teladorsagia circumcincta isolate WARC Sus (inbred).</title>
        <authorList>
            <person name="Mitreva M."/>
        </authorList>
    </citation>
    <scope>NUCLEOTIDE SEQUENCE [LARGE SCALE GENOMIC DNA]</scope>
    <source>
        <strain evidence="13 14">S</strain>
    </source>
</reference>
<dbReference type="GO" id="GO:0007156">
    <property type="term" value="P:homophilic cell adhesion via plasma membrane adhesion molecules"/>
    <property type="evidence" value="ECO:0007669"/>
    <property type="project" value="InterPro"/>
</dbReference>
<dbReference type="PROSITE" id="PS50268">
    <property type="entry name" value="CADHERIN_2"/>
    <property type="match status" value="4"/>
</dbReference>
<keyword evidence="14" id="KW-1185">Reference proteome</keyword>
<keyword evidence="6 11" id="KW-0106">Calcium</keyword>
<dbReference type="Proteomes" id="UP000230423">
    <property type="component" value="Unassembled WGS sequence"/>
</dbReference>
<keyword evidence="4" id="KW-0732">Signal</keyword>
<evidence type="ECO:0000256" key="1">
    <source>
        <dbReference type="ARBA" id="ARBA00004251"/>
    </source>
</evidence>
<gene>
    <name evidence="13" type="ORF">TELCIR_03342</name>
</gene>
<dbReference type="Gene3D" id="2.60.40.60">
    <property type="entry name" value="Cadherins"/>
    <property type="match status" value="5"/>
</dbReference>
<dbReference type="OrthoDB" id="6252479at2759"/>
<organism evidence="13 14">
    <name type="scientific">Teladorsagia circumcincta</name>
    <name type="common">Brown stomach worm</name>
    <name type="synonym">Ostertagia circumcincta</name>
    <dbReference type="NCBI Taxonomy" id="45464"/>
    <lineage>
        <taxon>Eukaryota</taxon>
        <taxon>Metazoa</taxon>
        <taxon>Ecdysozoa</taxon>
        <taxon>Nematoda</taxon>
        <taxon>Chromadorea</taxon>
        <taxon>Rhabditida</taxon>
        <taxon>Rhabditina</taxon>
        <taxon>Rhabditomorpha</taxon>
        <taxon>Strongyloidea</taxon>
        <taxon>Trichostrongylidae</taxon>
        <taxon>Teladorsagia</taxon>
    </lineage>
</organism>
<proteinExistence type="predicted"/>
<dbReference type="PRINTS" id="PR00205">
    <property type="entry name" value="CADHERIN"/>
</dbReference>
<keyword evidence="10" id="KW-0325">Glycoprotein</keyword>
<dbReference type="GO" id="GO:0005509">
    <property type="term" value="F:calcium ion binding"/>
    <property type="evidence" value="ECO:0007669"/>
    <property type="project" value="UniProtKB-UniRule"/>
</dbReference>
<comment type="subcellular location">
    <subcellularLocation>
        <location evidence="1">Cell membrane</location>
        <topology evidence="1">Single-pass type I membrane protein</topology>
    </subcellularLocation>
</comment>
<sequence>MTWICPLDLDALPQCPSVIEKVLVNKGDPQLIVRQRAEAIIKIDDKSGEIALVAPLDYEKRPRFEILAVPIDGGDGVQVTIDVEDVNDHTPTFSEDRIKLEISEFARIGAAYPLPRAEDADGANYTVQKYRIAQGNVNNVFKVVNGELYADLVVNGQLDREYRDKYELIVEAIDGGKPAKIGRLLVHIFILDANDNAPIFTQPRYSITVPANLTIGSQLLTLKATDADVDSNGRVGYRFQKTRFDTLALFALTPNGILSTAGHLLPGVVHDLVVVAYDGGTPSLETTAIVTVTVQGTSLTAPAIDIIWLTETAMAHILENITLGTIVARLSLNDEQKSSVVSLSGCPSLCLRQSQSPSVYLLLACGLFDRETSPEYHLKFSLRRGSELVLDHPVLLTIGDINDNSPSWPHSNMHITLNRSISESDQTTVLTASDPDEGINGRVRYSILDTDFIAIDPDTGRLSPLKELDCSLGSEVRFKVRATDGGVPSLYSDLQVIADLVDGYGRPPQFEKSLYEVQIAEDSEIGTCLLKVLLLMSLNGYRTCHTVFTLAVTAS</sequence>
<dbReference type="InterPro" id="IPR002126">
    <property type="entry name" value="Cadherin-like_dom"/>
</dbReference>
<keyword evidence="9" id="KW-0472">Membrane</keyword>
<keyword evidence="2" id="KW-1003">Cell membrane</keyword>
<dbReference type="CDD" id="cd11304">
    <property type="entry name" value="Cadherin_repeat"/>
    <property type="match status" value="4"/>
</dbReference>
<evidence type="ECO:0000256" key="2">
    <source>
        <dbReference type="ARBA" id="ARBA00022475"/>
    </source>
</evidence>
<evidence type="ECO:0000256" key="4">
    <source>
        <dbReference type="ARBA" id="ARBA00022729"/>
    </source>
</evidence>
<feature type="domain" description="Cadherin" evidence="12">
    <location>
        <begin position="94"/>
        <end position="200"/>
    </location>
</feature>
<dbReference type="GO" id="GO:0005886">
    <property type="term" value="C:plasma membrane"/>
    <property type="evidence" value="ECO:0007669"/>
    <property type="project" value="UniProtKB-SubCell"/>
</dbReference>
<keyword evidence="5" id="KW-0677">Repeat</keyword>
<dbReference type="GO" id="GO:0005911">
    <property type="term" value="C:cell-cell junction"/>
    <property type="evidence" value="ECO:0007669"/>
    <property type="project" value="TreeGrafter"/>
</dbReference>
<dbReference type="FunFam" id="2.60.40.60:FF:000007">
    <property type="entry name" value="Protocadherin alpha 2"/>
    <property type="match status" value="1"/>
</dbReference>
<accession>A0A2G9UY40</accession>
<feature type="domain" description="Cadherin" evidence="12">
    <location>
        <begin position="413"/>
        <end position="510"/>
    </location>
</feature>
<dbReference type="PROSITE" id="PS00232">
    <property type="entry name" value="CADHERIN_1"/>
    <property type="match status" value="1"/>
</dbReference>
<dbReference type="InterPro" id="IPR050971">
    <property type="entry name" value="Cadherin-domain_protein"/>
</dbReference>
<evidence type="ECO:0000256" key="7">
    <source>
        <dbReference type="ARBA" id="ARBA00022889"/>
    </source>
</evidence>